<evidence type="ECO:0000313" key="2">
    <source>
        <dbReference type="EMBL" id="CAA9198766.1"/>
    </source>
</evidence>
<feature type="transmembrane region" description="Helical" evidence="1">
    <location>
        <begin position="85"/>
        <end position="106"/>
    </location>
</feature>
<keyword evidence="1" id="KW-0812">Transmembrane</keyword>
<keyword evidence="3" id="KW-1185">Reference proteome</keyword>
<evidence type="ECO:0000313" key="3">
    <source>
        <dbReference type="Proteomes" id="UP000474567"/>
    </source>
</evidence>
<accession>A0ABM8KJZ3</accession>
<comment type="caution">
    <text evidence="2">The sequence shown here is derived from an EMBL/GenBank/DDBJ whole genome shotgun (WGS) entry which is preliminary data.</text>
</comment>
<evidence type="ECO:0000256" key="1">
    <source>
        <dbReference type="SAM" id="Phobius"/>
    </source>
</evidence>
<dbReference type="Proteomes" id="UP000474567">
    <property type="component" value="Unassembled WGS sequence"/>
</dbReference>
<reference evidence="2 3" key="1">
    <citation type="submission" date="2020-02" db="EMBL/GenBank/DDBJ databases">
        <authorList>
            <person name="Criscuolo A."/>
        </authorList>
    </citation>
    <scope>NUCLEOTIDE SEQUENCE [LARGE SCALE GENOMIC DNA]</scope>
    <source>
        <strain evidence="2">CECT7796</strain>
    </source>
</reference>
<protein>
    <submittedName>
        <fullName evidence="2">Uncharacterized protein</fullName>
    </submittedName>
</protein>
<keyword evidence="1" id="KW-1133">Transmembrane helix</keyword>
<proteinExistence type="predicted"/>
<feature type="transmembrane region" description="Helical" evidence="1">
    <location>
        <begin position="52"/>
        <end position="73"/>
    </location>
</feature>
<organism evidence="2 3">
    <name type="scientific">Flavobacterium collinsii</name>
    <dbReference type="NCBI Taxonomy" id="1114861"/>
    <lineage>
        <taxon>Bacteria</taxon>
        <taxon>Pseudomonadati</taxon>
        <taxon>Bacteroidota</taxon>
        <taxon>Flavobacteriia</taxon>
        <taxon>Flavobacteriales</taxon>
        <taxon>Flavobacteriaceae</taxon>
        <taxon>Flavobacterium</taxon>
    </lineage>
</organism>
<name>A0ABM8KJZ3_9FLAO</name>
<dbReference type="EMBL" id="CADCST010000084">
    <property type="protein sequence ID" value="CAA9198766.1"/>
    <property type="molecule type" value="Genomic_DNA"/>
</dbReference>
<gene>
    <name evidence="2" type="ORF">FLACOL7796_02330</name>
</gene>
<dbReference type="RefSeq" id="WP_173966298.1">
    <property type="nucleotide sequence ID" value="NZ_CADCST010000084.1"/>
</dbReference>
<keyword evidence="1" id="KW-0472">Membrane</keyword>
<sequence>MFYGQPHIDTKISLFIVVFRLFAVSAMMSVVIITVFKKWKEISFSDIIKSNLIFYGIFVLLCLTSFFLNFYILSFSRKNDFIEKMIFILLFLIFFTFQAYLFLKFWKKRIVGTFLKRYTVLTIGFYFFSLGYIIVSYFPSDAWDKHLLFSTKYFFQPNVKEVLLLDNSKLQIDSAITVIDSFSNRRSYREEILFTIYFNSHYKEEVPFSFKLLDSLNSTGGTSNEVKFKDLYLKKLNDSIGVVVEQVDFVNKIGWDNPRKTDTIEFVKKKIRKINRQDL</sequence>
<feature type="transmembrane region" description="Helical" evidence="1">
    <location>
        <begin position="118"/>
        <end position="138"/>
    </location>
</feature>
<feature type="transmembrane region" description="Helical" evidence="1">
    <location>
        <begin position="12"/>
        <end position="36"/>
    </location>
</feature>